<protein>
    <submittedName>
        <fullName evidence="3">Bacteriochlorophyll 4-vinyl reductase</fullName>
    </submittedName>
</protein>
<comment type="caution">
    <text evidence="3">The sequence shown here is derived from an EMBL/GenBank/DDBJ whole genome shotgun (WGS) entry which is preliminary data.</text>
</comment>
<feature type="transmembrane region" description="Helical" evidence="2">
    <location>
        <begin position="143"/>
        <end position="164"/>
    </location>
</feature>
<evidence type="ECO:0000313" key="3">
    <source>
        <dbReference type="EMBL" id="PXY81470.1"/>
    </source>
</evidence>
<dbReference type="RefSeq" id="WP_110452695.1">
    <property type="nucleotide sequence ID" value="NZ_QGLL01000009.1"/>
</dbReference>
<feature type="region of interest" description="Disordered" evidence="1">
    <location>
        <begin position="267"/>
        <end position="321"/>
    </location>
</feature>
<keyword evidence="2" id="KW-0812">Transmembrane</keyword>
<feature type="compositionally biased region" description="Basic and acidic residues" evidence="1">
    <location>
        <begin position="311"/>
        <end position="321"/>
    </location>
</feature>
<proteinExistence type="predicted"/>
<name>A0A318M3A9_9BIFI</name>
<gene>
    <name evidence="3" type="ORF">DKK75_06925</name>
</gene>
<dbReference type="Proteomes" id="UP000247744">
    <property type="component" value="Unassembled WGS sequence"/>
</dbReference>
<feature type="compositionally biased region" description="Polar residues" evidence="1">
    <location>
        <begin position="267"/>
        <end position="283"/>
    </location>
</feature>
<keyword evidence="2" id="KW-1133">Transmembrane helix</keyword>
<keyword evidence="2" id="KW-0472">Membrane</keyword>
<sequence length="321" mass="34245">MAKENTESSKDGRKALMVVLNQAVRIPGMKVDRERFLREQFASAPPQVIDDIVKRGPVAAGCDRKILLKMARQIVLKRTGQSAGASFLAGVPGGFTMAATIPADVAQFYAFVLITAQEIAYLYGEEDFWEAVLPDDGVIGNQLLLYLGVMLGLTGASSAVRLISTQLGKSVLKRLPQKALTKGVIYPIVKSVAKTMSVKMTKKVFATGVSKAVPIIGGALSGGITWTTMRPMGMHLISVMDGAHFGYSQSDADRDYKTVLDLDMVNSQTSENQQASETSNTPTDSEDAETSDALTIPGVAGNSDDSAGLADADRSDGYRLT</sequence>
<reference evidence="3 4" key="1">
    <citation type="submission" date="2018-05" db="EMBL/GenBank/DDBJ databases">
        <title>Reference genomes for bee gut microbiota database.</title>
        <authorList>
            <person name="Ellegaard K.M."/>
        </authorList>
    </citation>
    <scope>NUCLEOTIDE SEQUENCE [LARGE SCALE GENOMIC DNA]</scope>
    <source>
        <strain evidence="3 4">ESL0200</strain>
    </source>
</reference>
<accession>A0A318M3A9</accession>
<organism evidence="3 4">
    <name type="scientific">Bifidobacterium asteroides</name>
    <dbReference type="NCBI Taxonomy" id="1684"/>
    <lineage>
        <taxon>Bacteria</taxon>
        <taxon>Bacillati</taxon>
        <taxon>Actinomycetota</taxon>
        <taxon>Actinomycetes</taxon>
        <taxon>Bifidobacteriales</taxon>
        <taxon>Bifidobacteriaceae</taxon>
        <taxon>Bifidobacterium</taxon>
    </lineage>
</organism>
<evidence type="ECO:0000313" key="4">
    <source>
        <dbReference type="Proteomes" id="UP000247744"/>
    </source>
</evidence>
<evidence type="ECO:0000256" key="2">
    <source>
        <dbReference type="SAM" id="Phobius"/>
    </source>
</evidence>
<dbReference type="AlphaFoldDB" id="A0A318M3A9"/>
<dbReference type="EMBL" id="QGLL01000009">
    <property type="protein sequence ID" value="PXY81470.1"/>
    <property type="molecule type" value="Genomic_DNA"/>
</dbReference>
<evidence type="ECO:0000256" key="1">
    <source>
        <dbReference type="SAM" id="MobiDB-lite"/>
    </source>
</evidence>
<dbReference type="OrthoDB" id="306887at2"/>